<evidence type="ECO:0000313" key="2">
    <source>
        <dbReference type="Proteomes" id="UP000250123"/>
    </source>
</evidence>
<protein>
    <submittedName>
        <fullName evidence="1">Uncharacterized protein</fullName>
    </submittedName>
</protein>
<organism evidence="1 2">
    <name type="scientific">Shewanella benthica</name>
    <dbReference type="NCBI Taxonomy" id="43661"/>
    <lineage>
        <taxon>Bacteria</taxon>
        <taxon>Pseudomonadati</taxon>
        <taxon>Pseudomonadota</taxon>
        <taxon>Gammaproteobacteria</taxon>
        <taxon>Alteromonadales</taxon>
        <taxon>Shewanellaceae</taxon>
        <taxon>Shewanella</taxon>
    </lineage>
</organism>
<name>A0A330M0E2_9GAMM</name>
<proteinExistence type="predicted"/>
<accession>A0A330M0E2</accession>
<dbReference type="KEGG" id="sbk:SHEWBE_0649"/>
<dbReference type="EMBL" id="LS483452">
    <property type="protein sequence ID" value="SQH74630.1"/>
    <property type="molecule type" value="Genomic_DNA"/>
</dbReference>
<dbReference type="Proteomes" id="UP000250123">
    <property type="component" value="Chromosome SHEWBE"/>
</dbReference>
<dbReference type="AlphaFoldDB" id="A0A330M0E2"/>
<evidence type="ECO:0000313" key="1">
    <source>
        <dbReference type="EMBL" id="SQH74630.1"/>
    </source>
</evidence>
<reference evidence="2" key="1">
    <citation type="submission" date="2018-06" db="EMBL/GenBank/DDBJ databases">
        <authorList>
            <person name="Cea G.-C."/>
            <person name="William W."/>
        </authorList>
    </citation>
    <scope>NUCLEOTIDE SEQUENCE [LARGE SCALE GENOMIC DNA]</scope>
    <source>
        <strain evidence="2">DB21MT-2</strain>
    </source>
</reference>
<gene>
    <name evidence="1" type="ORF">SHEWBE_0649</name>
</gene>
<sequence>MLSYSKLLLRKQSKNLLNDMSVHNWNHLWFQTIYVQTFLRFLRVF</sequence>